<sequence length="52" mass="6062">MERPVENLTLFPSHSNQKTSFWKERQALLLSLTPFHNEPTSLSACLRKQGEY</sequence>
<gene>
    <name evidence="1" type="ORF">QY95_02077</name>
</gene>
<protein>
    <submittedName>
        <fullName evidence="1">Uncharacterized protein</fullName>
    </submittedName>
</protein>
<reference evidence="1" key="1">
    <citation type="submission" date="2015-02" db="EMBL/GenBank/DDBJ databases">
        <title>Genome Assembly of Bacillaceae bacterium MTCC 8252.</title>
        <authorList>
            <person name="Verma A."/>
            <person name="Khatri I."/>
            <person name="Mual P."/>
            <person name="Subramanian S."/>
            <person name="Krishnamurthi S."/>
        </authorList>
    </citation>
    <scope>NUCLEOTIDE SEQUENCE [LARGE SCALE GENOMIC DNA]</scope>
    <source>
        <strain evidence="1">MTCC 8252</strain>
    </source>
</reference>
<accession>A0A0F5HYL3</accession>
<evidence type="ECO:0000313" key="1">
    <source>
        <dbReference type="EMBL" id="KKB39860.1"/>
    </source>
</evidence>
<evidence type="ECO:0000313" key="2">
    <source>
        <dbReference type="Proteomes" id="UP000031563"/>
    </source>
</evidence>
<accession>A0A0F5I3K4</accession>
<proteinExistence type="predicted"/>
<name>A0A0F5I3K4_BACTR</name>
<dbReference type="AlphaFoldDB" id="A0A0F5I3K4"/>
<organism evidence="1 2">
    <name type="scientific">Bacillus thermotolerans</name>
    <name type="common">Quasibacillus thermotolerans</name>
    <dbReference type="NCBI Taxonomy" id="1221996"/>
    <lineage>
        <taxon>Bacteria</taxon>
        <taxon>Bacillati</taxon>
        <taxon>Bacillota</taxon>
        <taxon>Bacilli</taxon>
        <taxon>Bacillales</taxon>
        <taxon>Bacillaceae</taxon>
        <taxon>Bacillus</taxon>
    </lineage>
</organism>
<keyword evidence="2" id="KW-1185">Reference proteome</keyword>
<comment type="caution">
    <text evidence="1">The sequence shown here is derived from an EMBL/GenBank/DDBJ whole genome shotgun (WGS) entry which is preliminary data.</text>
</comment>
<dbReference type="EMBL" id="JWIR02000037">
    <property type="protein sequence ID" value="KKB39860.1"/>
    <property type="molecule type" value="Genomic_DNA"/>
</dbReference>
<dbReference type="Proteomes" id="UP000031563">
    <property type="component" value="Unassembled WGS sequence"/>
</dbReference>